<evidence type="ECO:0000256" key="1">
    <source>
        <dbReference type="SAM" id="Phobius"/>
    </source>
</evidence>
<evidence type="ECO:0008006" key="3">
    <source>
        <dbReference type="Google" id="ProtNLM"/>
    </source>
</evidence>
<accession>A0A3B0VA42</accession>
<gene>
    <name evidence="2" type="ORF">MNBD_DELTA02-1159</name>
</gene>
<evidence type="ECO:0000313" key="2">
    <source>
        <dbReference type="EMBL" id="VAW35682.1"/>
    </source>
</evidence>
<sequence>MIRRKKINYSVKGRMQKRLFISVMFVVIISVGLMALSFYIFANQGAGESYKQFHVNVQNLLDLLLPAVIIATLVGLVTAFVVAMFLPLKWVGPVYRIESELKTGLDKGSLDMNFALRDGDEFCELAESLDLTFCKVRSKVGEIRSATVDLKNALSTDMHSSQTDAAFKKIEDALGDLKL</sequence>
<feature type="transmembrane region" description="Helical" evidence="1">
    <location>
        <begin position="20"/>
        <end position="43"/>
    </location>
</feature>
<feature type="transmembrane region" description="Helical" evidence="1">
    <location>
        <begin position="63"/>
        <end position="86"/>
    </location>
</feature>
<dbReference type="AlphaFoldDB" id="A0A3B0VA42"/>
<keyword evidence="1" id="KW-1133">Transmembrane helix</keyword>
<name>A0A3B0VA42_9ZZZZ</name>
<dbReference type="EMBL" id="UOEZ01000033">
    <property type="protein sequence ID" value="VAW35682.1"/>
    <property type="molecule type" value="Genomic_DNA"/>
</dbReference>
<protein>
    <recommendedName>
        <fullName evidence="3">HAMP domain-containing protein</fullName>
    </recommendedName>
</protein>
<reference evidence="2" key="1">
    <citation type="submission" date="2018-06" db="EMBL/GenBank/DDBJ databases">
        <authorList>
            <person name="Zhirakovskaya E."/>
        </authorList>
    </citation>
    <scope>NUCLEOTIDE SEQUENCE</scope>
</reference>
<keyword evidence="1" id="KW-0812">Transmembrane</keyword>
<keyword evidence="1" id="KW-0472">Membrane</keyword>
<proteinExistence type="predicted"/>
<organism evidence="2">
    <name type="scientific">hydrothermal vent metagenome</name>
    <dbReference type="NCBI Taxonomy" id="652676"/>
    <lineage>
        <taxon>unclassified sequences</taxon>
        <taxon>metagenomes</taxon>
        <taxon>ecological metagenomes</taxon>
    </lineage>
</organism>